<dbReference type="KEGG" id="cthr:CTHT_0024200"/>
<feature type="signal peptide" evidence="1">
    <location>
        <begin position="1"/>
        <end position="16"/>
    </location>
</feature>
<dbReference type="STRING" id="759272.G0S5B3"/>
<sequence length="166" mass="16573">MRFTLAVAALAGVALAGNAKRQETVYQTVYKTITSCAPTVTECPASSTVVESSIIPIVTEVPEEPSSFVPVGPTGFITETVEPACPTQSVKTIHTSVTTVIPTVIYETVDVPCPTGTNGPSVVPTGAVPTHGAPPAVTTLPVTAGAAALGGSTLLAAAAGLFALLA</sequence>
<accession>G0S5B3</accession>
<dbReference type="GeneID" id="18256458"/>
<dbReference type="Proteomes" id="UP000008066">
    <property type="component" value="Unassembled WGS sequence"/>
</dbReference>
<dbReference type="eggNOG" id="ENOG502SGJX">
    <property type="taxonomic scope" value="Eukaryota"/>
</dbReference>
<name>G0S5B3_CHATD</name>
<proteinExistence type="predicted"/>
<reference evidence="2 3" key="1">
    <citation type="journal article" date="2011" name="Cell">
        <title>Insight into structure and assembly of the nuclear pore complex by utilizing the genome of a eukaryotic thermophile.</title>
        <authorList>
            <person name="Amlacher S."/>
            <person name="Sarges P."/>
            <person name="Flemming D."/>
            <person name="van Noort V."/>
            <person name="Kunze R."/>
            <person name="Devos D.P."/>
            <person name="Arumugam M."/>
            <person name="Bork P."/>
            <person name="Hurt E."/>
        </authorList>
    </citation>
    <scope>NUCLEOTIDE SEQUENCE [LARGE SCALE GENOMIC DNA]</scope>
    <source>
        <strain evidence="3">DSM 1495 / CBS 144.50 / IMI 039719</strain>
    </source>
</reference>
<evidence type="ECO:0008006" key="4">
    <source>
        <dbReference type="Google" id="ProtNLM"/>
    </source>
</evidence>
<evidence type="ECO:0000313" key="2">
    <source>
        <dbReference type="EMBL" id="EGS20586.1"/>
    </source>
</evidence>
<dbReference type="EMBL" id="GL988041">
    <property type="protein sequence ID" value="EGS20586.1"/>
    <property type="molecule type" value="Genomic_DNA"/>
</dbReference>
<dbReference type="OrthoDB" id="3565477at2759"/>
<dbReference type="OMA" id="TMYANSA"/>
<dbReference type="HOGENOM" id="CLU_067145_1_0_1"/>
<dbReference type="RefSeq" id="XP_006692882.1">
    <property type="nucleotide sequence ID" value="XM_006692819.1"/>
</dbReference>
<organism evidence="3">
    <name type="scientific">Chaetomium thermophilum (strain DSM 1495 / CBS 144.50 / IMI 039719)</name>
    <name type="common">Thermochaetoides thermophila</name>
    <dbReference type="NCBI Taxonomy" id="759272"/>
    <lineage>
        <taxon>Eukaryota</taxon>
        <taxon>Fungi</taxon>
        <taxon>Dikarya</taxon>
        <taxon>Ascomycota</taxon>
        <taxon>Pezizomycotina</taxon>
        <taxon>Sordariomycetes</taxon>
        <taxon>Sordariomycetidae</taxon>
        <taxon>Sordariales</taxon>
        <taxon>Chaetomiaceae</taxon>
        <taxon>Thermochaetoides</taxon>
    </lineage>
</organism>
<gene>
    <name evidence="2" type="ORF">CTHT_0024200</name>
</gene>
<protein>
    <recommendedName>
        <fullName evidence="4">GPI anchored serine-rich protein</fullName>
    </recommendedName>
</protein>
<evidence type="ECO:0000256" key="1">
    <source>
        <dbReference type="SAM" id="SignalP"/>
    </source>
</evidence>
<feature type="chain" id="PRO_5003409310" description="GPI anchored serine-rich protein" evidence="1">
    <location>
        <begin position="17"/>
        <end position="166"/>
    </location>
</feature>
<evidence type="ECO:0000313" key="3">
    <source>
        <dbReference type="Proteomes" id="UP000008066"/>
    </source>
</evidence>
<keyword evidence="3" id="KW-1185">Reference proteome</keyword>
<dbReference type="AlphaFoldDB" id="G0S5B3"/>
<keyword evidence="1" id="KW-0732">Signal</keyword>